<evidence type="ECO:0000256" key="1">
    <source>
        <dbReference type="SAM" id="Phobius"/>
    </source>
</evidence>
<evidence type="ECO:0000313" key="2">
    <source>
        <dbReference type="EMBL" id="QHS96571.1"/>
    </source>
</evidence>
<keyword evidence="1" id="KW-0472">Membrane</keyword>
<proteinExistence type="predicted"/>
<dbReference type="AlphaFoldDB" id="A0A6C0BXN2"/>
<feature type="transmembrane region" description="Helical" evidence="1">
    <location>
        <begin position="12"/>
        <end position="29"/>
    </location>
</feature>
<dbReference type="EMBL" id="MN739271">
    <property type="protein sequence ID" value="QHS96571.1"/>
    <property type="molecule type" value="Genomic_DNA"/>
</dbReference>
<accession>A0A6C0BXN2</accession>
<feature type="transmembrane region" description="Helical" evidence="1">
    <location>
        <begin position="41"/>
        <end position="60"/>
    </location>
</feature>
<keyword evidence="1" id="KW-0812">Transmembrane</keyword>
<organism evidence="2">
    <name type="scientific">viral metagenome</name>
    <dbReference type="NCBI Taxonomy" id="1070528"/>
    <lineage>
        <taxon>unclassified sequences</taxon>
        <taxon>metagenomes</taxon>
        <taxon>organismal metagenomes</taxon>
    </lineage>
</organism>
<name>A0A6C0BXN2_9ZZZZ</name>
<protein>
    <submittedName>
        <fullName evidence="2">Uncharacterized protein</fullName>
    </submittedName>
</protein>
<sequence length="62" mass="6807">MQKYDTSLIERAATVATSVAIVSTIGMIASNHKKVGLPDNVYTLSTFSMIGSVVGAWLWYRR</sequence>
<reference evidence="2" key="1">
    <citation type="journal article" date="2020" name="Nature">
        <title>Giant virus diversity and host interactions through global metagenomics.</title>
        <authorList>
            <person name="Schulz F."/>
            <person name="Roux S."/>
            <person name="Paez-Espino D."/>
            <person name="Jungbluth S."/>
            <person name="Walsh D.A."/>
            <person name="Denef V.J."/>
            <person name="McMahon K.D."/>
            <person name="Konstantinidis K.T."/>
            <person name="Eloe-Fadrosh E.A."/>
            <person name="Kyrpides N.C."/>
            <person name="Woyke T."/>
        </authorList>
    </citation>
    <scope>NUCLEOTIDE SEQUENCE</scope>
    <source>
        <strain evidence="2">GVMAG-M-3300020166-18</strain>
    </source>
</reference>
<keyword evidence="1" id="KW-1133">Transmembrane helix</keyword>